<gene>
    <name evidence="1" type="ORF">BG261_02955</name>
</gene>
<reference evidence="2" key="1">
    <citation type="submission" date="2016-09" db="EMBL/GenBank/DDBJ databases">
        <title>Draft genome sequence of a novel species of the family Streptococcaceae isolated from flowers.</title>
        <authorList>
            <person name="Chuah L.-O."/>
            <person name="Yap K.-P."/>
            <person name="Thong K.L."/>
            <person name="Liong M.T."/>
            <person name="Ahmad R."/>
            <person name="Rusul G."/>
        </authorList>
    </citation>
    <scope>NUCLEOTIDE SEQUENCE [LARGE SCALE GENOMIC DNA]</scope>
    <source>
        <strain evidence="2">DF1</strain>
    </source>
</reference>
<sequence length="155" mass="18107">MILEKLIVKYEGKEYKDVLIHVEAKRVSLYEKNEFVKAVDLNKVEIFIKRGHEVPAVVGLWIMFSKGKDYSLSEAMDEKTKAPSGRARYIQEKAMTWLKDEKRYKDREEKFAYAWANGVYLEYTQVQSSELIQYIETVPKNLKISLEGVSMGIEE</sequence>
<dbReference type="AlphaFoldDB" id="A0A1E8GMS9"/>
<keyword evidence="2" id="KW-1185">Reference proteome</keyword>
<evidence type="ECO:0000313" key="1">
    <source>
        <dbReference type="EMBL" id="OFI49554.1"/>
    </source>
</evidence>
<organism evidence="1 2">
    <name type="scientific">Floricoccus tropicus</name>
    <dbReference type="NCBI Taxonomy" id="1859473"/>
    <lineage>
        <taxon>Bacteria</taxon>
        <taxon>Bacillati</taxon>
        <taxon>Bacillota</taxon>
        <taxon>Bacilli</taxon>
        <taxon>Lactobacillales</taxon>
        <taxon>Streptococcaceae</taxon>
        <taxon>Floricoccus</taxon>
    </lineage>
</organism>
<proteinExistence type="predicted"/>
<dbReference type="Proteomes" id="UP000178622">
    <property type="component" value="Unassembled WGS sequence"/>
</dbReference>
<dbReference type="RefSeq" id="WP_070792071.1">
    <property type="nucleotide sequence ID" value="NZ_MKIR01000012.1"/>
</dbReference>
<dbReference type="STRING" id="1859473.BG261_02955"/>
<evidence type="ECO:0000313" key="2">
    <source>
        <dbReference type="Proteomes" id="UP000178622"/>
    </source>
</evidence>
<dbReference type="EMBL" id="MKIR01000012">
    <property type="protein sequence ID" value="OFI49554.1"/>
    <property type="molecule type" value="Genomic_DNA"/>
</dbReference>
<name>A0A1E8GMS9_9LACT</name>
<comment type="caution">
    <text evidence="1">The sequence shown here is derived from an EMBL/GenBank/DDBJ whole genome shotgun (WGS) entry which is preliminary data.</text>
</comment>
<protein>
    <submittedName>
        <fullName evidence="1">Uncharacterized protein</fullName>
    </submittedName>
</protein>
<accession>A0A1E8GMS9</accession>